<comment type="caution">
    <text evidence="2">The sequence shown here is derived from an EMBL/GenBank/DDBJ whole genome shotgun (WGS) entry which is preliminary data.</text>
</comment>
<dbReference type="AlphaFoldDB" id="A0A5R9FAZ2"/>
<reference evidence="2 3" key="1">
    <citation type="submission" date="2019-04" db="EMBL/GenBank/DDBJ databases">
        <title>Bacillus caeni sp. nov., a bacterium isolated from mangrove sediment.</title>
        <authorList>
            <person name="Huang H."/>
            <person name="Mo K."/>
            <person name="Hu Y."/>
        </authorList>
    </citation>
    <scope>NUCLEOTIDE SEQUENCE [LARGE SCALE GENOMIC DNA]</scope>
    <source>
        <strain evidence="2 3">HB172195</strain>
    </source>
</reference>
<evidence type="ECO:0000256" key="1">
    <source>
        <dbReference type="SAM" id="MobiDB-lite"/>
    </source>
</evidence>
<protein>
    <recommendedName>
        <fullName evidence="4">Cytosolic protein</fullName>
    </recommendedName>
</protein>
<gene>
    <name evidence="2" type="ORF">FCL54_00485</name>
</gene>
<dbReference type="EMBL" id="SWLG01000001">
    <property type="protein sequence ID" value="TLS38828.1"/>
    <property type="molecule type" value="Genomic_DNA"/>
</dbReference>
<organism evidence="2 3">
    <name type="scientific">Exobacillus caeni</name>
    <dbReference type="NCBI Taxonomy" id="2574798"/>
    <lineage>
        <taxon>Bacteria</taxon>
        <taxon>Bacillati</taxon>
        <taxon>Bacillota</taxon>
        <taxon>Bacilli</taxon>
        <taxon>Bacillales</taxon>
        <taxon>Guptibacillaceae</taxon>
        <taxon>Exobacillus</taxon>
    </lineage>
</organism>
<accession>A0A5R9FAZ2</accession>
<evidence type="ECO:0000313" key="3">
    <source>
        <dbReference type="Proteomes" id="UP000308230"/>
    </source>
</evidence>
<keyword evidence="3" id="KW-1185">Reference proteome</keyword>
<dbReference type="Proteomes" id="UP000308230">
    <property type="component" value="Unassembled WGS sequence"/>
</dbReference>
<name>A0A5R9FAZ2_9BACL</name>
<evidence type="ECO:0000313" key="2">
    <source>
        <dbReference type="EMBL" id="TLS38828.1"/>
    </source>
</evidence>
<sequence length="98" mass="11482">MERNKYGSTQDQYTDFANVETMHKYVLPEDLPEGPYGSPINRKLGKSTPWDEDQRNYSAFNYENKTLHQDLPRQDPGSHPTHDDSRTEQETPYHDVPQ</sequence>
<feature type="region of interest" description="Disordered" evidence="1">
    <location>
        <begin position="28"/>
        <end position="98"/>
    </location>
</feature>
<feature type="compositionally biased region" description="Basic and acidic residues" evidence="1">
    <location>
        <begin position="80"/>
        <end position="98"/>
    </location>
</feature>
<dbReference type="RefSeq" id="WP_138122064.1">
    <property type="nucleotide sequence ID" value="NZ_SWLG01000001.1"/>
</dbReference>
<dbReference type="OrthoDB" id="2376226at2"/>
<evidence type="ECO:0008006" key="4">
    <source>
        <dbReference type="Google" id="ProtNLM"/>
    </source>
</evidence>
<proteinExistence type="predicted"/>